<keyword evidence="5" id="KW-1185">Reference proteome</keyword>
<dbReference type="Proteomes" id="UP000215214">
    <property type="component" value="Chromosome TJEJU"/>
</dbReference>
<feature type="chain" id="PRO_5013076730" description="Secretion system C-terminal sorting domain-containing protein" evidence="2">
    <location>
        <begin position="25"/>
        <end position="120"/>
    </location>
</feature>
<feature type="signal peptide" evidence="2">
    <location>
        <begin position="1"/>
        <end position="24"/>
    </location>
</feature>
<evidence type="ECO:0000256" key="2">
    <source>
        <dbReference type="SAM" id="SignalP"/>
    </source>
</evidence>
<sequence>MKLLKMKKSVVLLCILFLCNHSHYSQSVKSDKFESEISDCIYKNYNALGLDLKSELLLFEQYLIDTEQLNDSHFQVYNVTGQIVLENKIENNNTLLDIKDLSSGLYLLKIDSNIIKFVKE</sequence>
<name>A0A238U7A5_9FLAO</name>
<dbReference type="Pfam" id="PF18962">
    <property type="entry name" value="Por_Secre_tail"/>
    <property type="match status" value="1"/>
</dbReference>
<feature type="domain" description="Secretion system C-terminal sorting" evidence="3">
    <location>
        <begin position="68"/>
        <end position="117"/>
    </location>
</feature>
<evidence type="ECO:0000313" key="4">
    <source>
        <dbReference type="EMBL" id="SNR14478.1"/>
    </source>
</evidence>
<gene>
    <name evidence="4" type="ORF">TJEJU_0704</name>
</gene>
<evidence type="ECO:0000259" key="3">
    <source>
        <dbReference type="Pfam" id="PF18962"/>
    </source>
</evidence>
<dbReference type="EMBL" id="LT899436">
    <property type="protein sequence ID" value="SNR14478.1"/>
    <property type="molecule type" value="Genomic_DNA"/>
</dbReference>
<dbReference type="KEGG" id="tje:TJEJU_0704"/>
<dbReference type="AlphaFoldDB" id="A0A238U7A5"/>
<dbReference type="NCBIfam" id="TIGR04183">
    <property type="entry name" value="Por_Secre_tail"/>
    <property type="match status" value="1"/>
</dbReference>
<evidence type="ECO:0000313" key="5">
    <source>
        <dbReference type="Proteomes" id="UP000215214"/>
    </source>
</evidence>
<organism evidence="4 5">
    <name type="scientific">Tenacibaculum jejuense</name>
    <dbReference type="NCBI Taxonomy" id="584609"/>
    <lineage>
        <taxon>Bacteria</taxon>
        <taxon>Pseudomonadati</taxon>
        <taxon>Bacteroidota</taxon>
        <taxon>Flavobacteriia</taxon>
        <taxon>Flavobacteriales</taxon>
        <taxon>Flavobacteriaceae</taxon>
        <taxon>Tenacibaculum</taxon>
    </lineage>
</organism>
<accession>A0A238U7A5</accession>
<keyword evidence="1 2" id="KW-0732">Signal</keyword>
<reference evidence="4 5" key="1">
    <citation type="submission" date="2017-07" db="EMBL/GenBank/DDBJ databases">
        <authorList>
            <person name="Sun Z.S."/>
            <person name="Albrecht U."/>
            <person name="Echele G."/>
            <person name="Lee C.C."/>
        </authorList>
    </citation>
    <scope>NUCLEOTIDE SEQUENCE [LARGE SCALE GENOMIC DNA]</scope>
    <source>
        <strain evidence="5">type strain: KCTC 22618</strain>
    </source>
</reference>
<evidence type="ECO:0000256" key="1">
    <source>
        <dbReference type="ARBA" id="ARBA00022729"/>
    </source>
</evidence>
<dbReference type="InterPro" id="IPR026444">
    <property type="entry name" value="Secre_tail"/>
</dbReference>
<proteinExistence type="predicted"/>
<protein>
    <recommendedName>
        <fullName evidence="3">Secretion system C-terminal sorting domain-containing protein</fullName>
    </recommendedName>
</protein>